<protein>
    <submittedName>
        <fullName evidence="1">Uncharacterized protein</fullName>
    </submittedName>
</protein>
<reference evidence="1 2" key="1">
    <citation type="submission" date="2021-06" db="EMBL/GenBank/DDBJ databases">
        <title>Caerostris extrusa draft genome.</title>
        <authorList>
            <person name="Kono N."/>
            <person name="Arakawa K."/>
        </authorList>
    </citation>
    <scope>NUCLEOTIDE SEQUENCE [LARGE SCALE GENOMIC DNA]</scope>
</reference>
<comment type="caution">
    <text evidence="1">The sequence shown here is derived from an EMBL/GenBank/DDBJ whole genome shotgun (WGS) entry which is preliminary data.</text>
</comment>
<evidence type="ECO:0000313" key="2">
    <source>
        <dbReference type="Proteomes" id="UP001054945"/>
    </source>
</evidence>
<gene>
    <name evidence="1" type="ORF">CEXT_758021</name>
</gene>
<organism evidence="1 2">
    <name type="scientific">Caerostris extrusa</name>
    <name type="common">Bark spider</name>
    <name type="synonym">Caerostris bankana</name>
    <dbReference type="NCBI Taxonomy" id="172846"/>
    <lineage>
        <taxon>Eukaryota</taxon>
        <taxon>Metazoa</taxon>
        <taxon>Ecdysozoa</taxon>
        <taxon>Arthropoda</taxon>
        <taxon>Chelicerata</taxon>
        <taxon>Arachnida</taxon>
        <taxon>Araneae</taxon>
        <taxon>Araneomorphae</taxon>
        <taxon>Entelegynae</taxon>
        <taxon>Araneoidea</taxon>
        <taxon>Araneidae</taxon>
        <taxon>Caerostris</taxon>
    </lineage>
</organism>
<name>A0AAV4U7K6_CAEEX</name>
<proteinExistence type="predicted"/>
<dbReference type="EMBL" id="BPLR01012399">
    <property type="protein sequence ID" value="GIY53751.1"/>
    <property type="molecule type" value="Genomic_DNA"/>
</dbReference>
<keyword evidence="2" id="KW-1185">Reference proteome</keyword>
<dbReference type="AlphaFoldDB" id="A0AAV4U7K6"/>
<sequence length="113" mass="12967">MHEACALDKPDLVSTSICCIHLKTNSRHFVDFQTSVSIFHSSESSRIEIDLVQINCCRITLPVIRVLPGKEFRFFRAPLDSSIKNHRPDRRKIGRNSSFIRRTLLSPFLKGRG</sequence>
<dbReference type="Proteomes" id="UP001054945">
    <property type="component" value="Unassembled WGS sequence"/>
</dbReference>
<accession>A0AAV4U7K6</accession>
<evidence type="ECO:0000313" key="1">
    <source>
        <dbReference type="EMBL" id="GIY53751.1"/>
    </source>
</evidence>